<keyword evidence="1" id="KW-0430">Lectin</keyword>
<protein>
    <submittedName>
        <fullName evidence="3">Uncharacterized protein LOC118422154</fullName>
    </submittedName>
</protein>
<dbReference type="GO" id="GO:0005615">
    <property type="term" value="C:extracellular space"/>
    <property type="evidence" value="ECO:0000318"/>
    <property type="project" value="GO_Central"/>
</dbReference>
<reference evidence="3" key="2">
    <citation type="submission" date="2025-08" db="UniProtKB">
        <authorList>
            <consortium name="RefSeq"/>
        </authorList>
    </citation>
    <scope>IDENTIFICATION</scope>
    <source>
        <strain evidence="3">S238N-H82</strain>
        <tissue evidence="3">Testes</tissue>
    </source>
</reference>
<evidence type="ECO:0000313" key="2">
    <source>
        <dbReference type="Proteomes" id="UP000001554"/>
    </source>
</evidence>
<dbReference type="KEGG" id="bfo:118422154"/>
<gene>
    <name evidence="3" type="primary">LOC118422154</name>
</gene>
<dbReference type="PANTHER" id="PTHR24024:SF18">
    <property type="entry name" value="SHORT-CHAIN COLLAGEN C4-LIKE"/>
    <property type="match status" value="1"/>
</dbReference>
<dbReference type="GeneID" id="118422154"/>
<dbReference type="Proteomes" id="UP000001554">
    <property type="component" value="Chromosome 9"/>
</dbReference>
<dbReference type="AlphaFoldDB" id="A0A9J7N0H9"/>
<dbReference type="PANTHER" id="PTHR24024">
    <property type="entry name" value="PULMONARY SURFACTANT-ASSOCIATED PROTEIN A"/>
    <property type="match status" value="1"/>
</dbReference>
<accession>A0A9J7N0H9</accession>
<dbReference type="OrthoDB" id="10062678at2759"/>
<sequence length="118" mass="12947">MWGAEFELTTNGSTSLNNEKAKCAVCYVPTRGSKLMIPARNTCPTGWTQEYHGYLMAGFWGHPGVTEFVCVDEQPDAVMGTKVNEDGTLFCPVEARCVSLPCPNYVEGRELTCVVCTK</sequence>
<dbReference type="RefSeq" id="XP_035685564.1">
    <property type="nucleotide sequence ID" value="XM_035829671.1"/>
</dbReference>
<dbReference type="OMA" id="IRTTCIG"/>
<organism evidence="2 3">
    <name type="scientific">Branchiostoma floridae</name>
    <name type="common">Florida lancelet</name>
    <name type="synonym">Amphioxus</name>
    <dbReference type="NCBI Taxonomy" id="7739"/>
    <lineage>
        <taxon>Eukaryota</taxon>
        <taxon>Metazoa</taxon>
        <taxon>Chordata</taxon>
        <taxon>Cephalochordata</taxon>
        <taxon>Leptocardii</taxon>
        <taxon>Amphioxiformes</taxon>
        <taxon>Branchiostomatidae</taxon>
        <taxon>Branchiostoma</taxon>
    </lineage>
</organism>
<name>A0A9J7N0H9_BRAFL</name>
<proteinExistence type="predicted"/>
<keyword evidence="2" id="KW-1185">Reference proteome</keyword>
<dbReference type="GO" id="GO:0030246">
    <property type="term" value="F:carbohydrate binding"/>
    <property type="evidence" value="ECO:0007669"/>
    <property type="project" value="UniProtKB-KW"/>
</dbReference>
<dbReference type="InterPro" id="IPR051077">
    <property type="entry name" value="Ca-dependent_lectin"/>
</dbReference>
<evidence type="ECO:0000313" key="3">
    <source>
        <dbReference type="RefSeq" id="XP_035685564.1"/>
    </source>
</evidence>
<evidence type="ECO:0000256" key="1">
    <source>
        <dbReference type="ARBA" id="ARBA00022734"/>
    </source>
</evidence>
<reference evidence="2" key="1">
    <citation type="journal article" date="2020" name="Nat. Ecol. Evol.">
        <title>Deeply conserved synteny resolves early events in vertebrate evolution.</title>
        <authorList>
            <person name="Simakov O."/>
            <person name="Marletaz F."/>
            <person name="Yue J.X."/>
            <person name="O'Connell B."/>
            <person name="Jenkins J."/>
            <person name="Brandt A."/>
            <person name="Calef R."/>
            <person name="Tung C.H."/>
            <person name="Huang T.K."/>
            <person name="Schmutz J."/>
            <person name="Satoh N."/>
            <person name="Yu J.K."/>
            <person name="Putnam N.H."/>
            <person name="Green R.E."/>
            <person name="Rokhsar D.S."/>
        </authorList>
    </citation>
    <scope>NUCLEOTIDE SEQUENCE [LARGE SCALE GENOMIC DNA]</scope>
    <source>
        <strain evidence="2">S238N-H82</strain>
    </source>
</reference>